<evidence type="ECO:0000256" key="1">
    <source>
        <dbReference type="SAM" id="MobiDB-lite"/>
    </source>
</evidence>
<evidence type="ECO:0000313" key="4">
    <source>
        <dbReference type="Proteomes" id="UP000254978"/>
    </source>
</evidence>
<keyword evidence="4" id="KW-1185">Reference proteome</keyword>
<sequence>MDPDVGRFRPAEAETGLRIENETGVTLERLPGDSPGDWRDTATGKTYDAVGNFDGKFFDKQWANLKEQILKHLDKADFVPIDVSKFTPEQTQKVKVFLEGLHTDRAFIVGEDG</sequence>
<dbReference type="Pfam" id="PF18664">
    <property type="entry name" value="CdiA_C_tRNase"/>
    <property type="match status" value="1"/>
</dbReference>
<feature type="region of interest" description="Disordered" evidence="1">
    <location>
        <begin position="1"/>
        <end position="40"/>
    </location>
</feature>
<protein>
    <recommendedName>
        <fullName evidence="2">CdiA C-terminal tRNase domain-containing protein</fullName>
    </recommendedName>
</protein>
<proteinExistence type="predicted"/>
<dbReference type="Proteomes" id="UP000254978">
    <property type="component" value="Unassembled WGS sequence"/>
</dbReference>
<dbReference type="InterPro" id="IPR041620">
    <property type="entry name" value="CdiA_C_tRNase"/>
</dbReference>
<dbReference type="EMBL" id="UGQT01000001">
    <property type="protein sequence ID" value="STZ57717.1"/>
    <property type="molecule type" value="Genomic_DNA"/>
</dbReference>
<organism evidence="3 4">
    <name type="scientific">Mycolicibacterium tokaiense</name>
    <dbReference type="NCBI Taxonomy" id="39695"/>
    <lineage>
        <taxon>Bacteria</taxon>
        <taxon>Bacillati</taxon>
        <taxon>Actinomycetota</taxon>
        <taxon>Actinomycetes</taxon>
        <taxon>Mycobacteriales</taxon>
        <taxon>Mycobacteriaceae</taxon>
        <taxon>Mycolicibacterium</taxon>
    </lineage>
</organism>
<dbReference type="AlphaFoldDB" id="A0A378TC45"/>
<feature type="domain" description="CdiA C-terminal tRNase" evidence="2">
    <location>
        <begin position="10"/>
        <end position="102"/>
    </location>
</feature>
<evidence type="ECO:0000259" key="2">
    <source>
        <dbReference type="Pfam" id="PF18664"/>
    </source>
</evidence>
<gene>
    <name evidence="3" type="ORF">NCTC10821_01221</name>
</gene>
<feature type="compositionally biased region" description="Basic and acidic residues" evidence="1">
    <location>
        <begin position="1"/>
        <end position="21"/>
    </location>
</feature>
<dbReference type="RefSeq" id="WP_147289305.1">
    <property type="nucleotide sequence ID" value="NZ_UGQT01000001.1"/>
</dbReference>
<dbReference type="OrthoDB" id="9758209at2"/>
<accession>A0A378TC45</accession>
<name>A0A378TC45_9MYCO</name>
<evidence type="ECO:0000313" key="3">
    <source>
        <dbReference type="EMBL" id="STZ57717.1"/>
    </source>
</evidence>
<reference evidence="3 4" key="1">
    <citation type="submission" date="2018-06" db="EMBL/GenBank/DDBJ databases">
        <authorList>
            <consortium name="Pathogen Informatics"/>
            <person name="Doyle S."/>
        </authorList>
    </citation>
    <scope>NUCLEOTIDE SEQUENCE [LARGE SCALE GENOMIC DNA]</scope>
    <source>
        <strain evidence="3 4">NCTC10821</strain>
    </source>
</reference>
<dbReference type="CDD" id="cd20726">
    <property type="entry name" value="CDI_toxin_BpE479_tRNase-like"/>
    <property type="match status" value="1"/>
</dbReference>